<dbReference type="InterPro" id="IPR036761">
    <property type="entry name" value="TTHA0802/YceI-like_sf"/>
</dbReference>
<organism evidence="2">
    <name type="scientific">mine drainage metagenome</name>
    <dbReference type="NCBI Taxonomy" id="410659"/>
    <lineage>
        <taxon>unclassified sequences</taxon>
        <taxon>metagenomes</taxon>
        <taxon>ecological metagenomes</taxon>
    </lineage>
</organism>
<proteinExistence type="predicted"/>
<dbReference type="Pfam" id="PF04264">
    <property type="entry name" value="YceI"/>
    <property type="match status" value="1"/>
</dbReference>
<evidence type="ECO:0000259" key="1">
    <source>
        <dbReference type="SMART" id="SM00867"/>
    </source>
</evidence>
<dbReference type="SUPFAM" id="SSF101874">
    <property type="entry name" value="YceI-like"/>
    <property type="match status" value="1"/>
</dbReference>
<dbReference type="SMART" id="SM00867">
    <property type="entry name" value="YceI"/>
    <property type="match status" value="1"/>
</dbReference>
<dbReference type="AlphaFoldDB" id="A0A1J5SZF4"/>
<dbReference type="InterPro" id="IPR007372">
    <property type="entry name" value="Lipid/polyisoprenoid-bd_YceI"/>
</dbReference>
<feature type="domain" description="Lipid/polyisoprenoid-binding YceI-like" evidence="1">
    <location>
        <begin position="22"/>
        <end position="185"/>
    </location>
</feature>
<comment type="caution">
    <text evidence="2">The sequence shown here is derived from an EMBL/GenBank/DDBJ whole genome shotgun (WGS) entry which is preliminary data.</text>
</comment>
<gene>
    <name evidence="2" type="primary">yceI_2</name>
    <name evidence="2" type="ORF">GALL_50990</name>
</gene>
<dbReference type="Gene3D" id="2.40.128.110">
    <property type="entry name" value="Lipid/polyisoprenoid-binding, YceI-like"/>
    <property type="match status" value="1"/>
</dbReference>
<evidence type="ECO:0000313" key="2">
    <source>
        <dbReference type="EMBL" id="OIR13962.1"/>
    </source>
</evidence>
<name>A0A1J5SZF4_9ZZZZ</name>
<reference evidence="2" key="1">
    <citation type="submission" date="2016-10" db="EMBL/GenBank/DDBJ databases">
        <title>Sequence of Gallionella enrichment culture.</title>
        <authorList>
            <person name="Poehlein A."/>
            <person name="Muehling M."/>
            <person name="Daniel R."/>
        </authorList>
    </citation>
    <scope>NUCLEOTIDE SEQUENCE</scope>
</reference>
<dbReference type="PANTHER" id="PTHR34406:SF2">
    <property type="entry name" value="PERIPLASMIC PROTEIN"/>
    <property type="match status" value="1"/>
</dbReference>
<protein>
    <submittedName>
        <fullName evidence="2">Protein YceI</fullName>
    </submittedName>
</protein>
<dbReference type="EMBL" id="MLJW01000013">
    <property type="protein sequence ID" value="OIR13962.1"/>
    <property type="molecule type" value="Genomic_DNA"/>
</dbReference>
<accession>A0A1J5SZF4</accession>
<dbReference type="PANTHER" id="PTHR34406">
    <property type="entry name" value="PROTEIN YCEI"/>
    <property type="match status" value="1"/>
</dbReference>
<sequence>MNKSLNMLLASLLAAPSYAADVYTIDPAHTWPGFEINHLGYSTQRGRFNKSSGKITLDIAARKGSVDITIEADSLDMGFARWDERMKGEEFFHVVQYPTIRFTSDNLIFDGDKVVGAEGKFTLLGTTRPLTLRVDNFHCSPFPLTRKMHCGADISATISRTQFGMAKFTPMVSDEVRLYSPIEADKD</sequence>